<accession>A0A7S2IDP5</accession>
<evidence type="ECO:0000313" key="2">
    <source>
        <dbReference type="EMBL" id="CAD9515087.1"/>
    </source>
</evidence>
<gene>
    <name evidence="2" type="ORF">HTAM1171_LOCUS11172</name>
</gene>
<feature type="region of interest" description="Disordered" evidence="1">
    <location>
        <begin position="160"/>
        <end position="182"/>
    </location>
</feature>
<reference evidence="2" key="1">
    <citation type="submission" date="2021-01" db="EMBL/GenBank/DDBJ databases">
        <authorList>
            <person name="Corre E."/>
            <person name="Pelletier E."/>
            <person name="Niang G."/>
            <person name="Scheremetjew M."/>
            <person name="Finn R."/>
            <person name="Kale V."/>
            <person name="Holt S."/>
            <person name="Cochrane G."/>
            <person name="Meng A."/>
            <person name="Brown T."/>
            <person name="Cohen L."/>
        </authorList>
    </citation>
    <scope>NUCLEOTIDE SEQUENCE</scope>
    <source>
        <strain evidence="2">CCMP826</strain>
    </source>
</reference>
<protein>
    <submittedName>
        <fullName evidence="2">Uncharacterized protein</fullName>
    </submittedName>
</protein>
<organism evidence="2">
    <name type="scientific">Helicotheca tamesis</name>
    <dbReference type="NCBI Taxonomy" id="374047"/>
    <lineage>
        <taxon>Eukaryota</taxon>
        <taxon>Sar</taxon>
        <taxon>Stramenopiles</taxon>
        <taxon>Ochrophyta</taxon>
        <taxon>Bacillariophyta</taxon>
        <taxon>Mediophyceae</taxon>
        <taxon>Lithodesmiophycidae</taxon>
        <taxon>Lithodesmiales</taxon>
        <taxon>Lithodesmiaceae</taxon>
        <taxon>Helicotheca</taxon>
    </lineage>
</organism>
<sequence length="215" mass="23150">MFSCARSSVTRRCKAMQGSSSRIGCHFSSSIHEEEVEGGPTGELLQHPASLSLLHKSSSIRRTFGPRSNAQAMLTCGGPSLAKHASFDPSYDRAREWIRRHPVGHAVLSGPVLIGGLIGTLVEASVPQAVYLSSSLRQLRPLIVGVEIEASITVTSIQPTTANNKTSSSSSPSEELRGGNKGYDVQLATKVSRVRDDVVIAEGTHDIWIPDYMHM</sequence>
<proteinExistence type="predicted"/>
<dbReference type="Gene3D" id="3.10.129.10">
    <property type="entry name" value="Hotdog Thioesterase"/>
    <property type="match status" value="1"/>
</dbReference>
<name>A0A7S2IDP5_9STRA</name>
<dbReference type="EMBL" id="HBGV01018069">
    <property type="protein sequence ID" value="CAD9515087.1"/>
    <property type="molecule type" value="Transcribed_RNA"/>
</dbReference>
<evidence type="ECO:0000256" key="1">
    <source>
        <dbReference type="SAM" id="MobiDB-lite"/>
    </source>
</evidence>
<dbReference type="AlphaFoldDB" id="A0A7S2IDP5"/>